<dbReference type="PANTHER" id="PTHR48051">
    <property type="match status" value="1"/>
</dbReference>
<evidence type="ECO:0000256" key="1">
    <source>
        <dbReference type="ARBA" id="ARBA00022614"/>
    </source>
</evidence>
<dbReference type="Pfam" id="PF00560">
    <property type="entry name" value="LRR_1"/>
    <property type="match status" value="1"/>
</dbReference>
<evidence type="ECO:0000256" key="3">
    <source>
        <dbReference type="ARBA" id="ARBA00023242"/>
    </source>
</evidence>
<sequence>MKILCETQVQNRLTQSNKTPRMVKATLAVGFNTSAKDNTGQCSKELEIILFTPQEKTGTRYKVKNNIEKMFTKFLKDGKATISFKQPAENLMIKCDPIQLKGFLQTLKLGLEGKDSLNLRMNIAAATPIPQKSQPQTKMNITSRGDYPTKGFPRTLKSLTITGIKLCKVTFEICSLRNLTSLNLSYNTIEKIPNELGRLTLTELNLNNNNLGEHNAWQWLKGKNLQNSLKELDMSANKIEYFPPMLIKYEKLVTLKLNNNLLKRIPFGVRRMLNLRFIHLSTNKLESLPAAFNNLRLDMLDVWGNNFQPQKEYDLTNAGNTTSSTTTTTSAIQNLHKVNPLWLLTARSVSQHKLPYSAATLPWILVDILTEAPKCACGKLCFGDAILEKAALATFENVKNLVFSRDRLIYADIVLCGAQCGGRKQILAT</sequence>
<evidence type="ECO:0000256" key="2">
    <source>
        <dbReference type="ARBA" id="ARBA00022737"/>
    </source>
</evidence>
<dbReference type="InterPro" id="IPR001611">
    <property type="entry name" value="Leu-rich_rpt"/>
</dbReference>
<dbReference type="Proteomes" id="UP000095300">
    <property type="component" value="Unassembled WGS sequence"/>
</dbReference>
<reference evidence="5" key="1">
    <citation type="submission" date="2020-05" db="UniProtKB">
        <authorList>
            <consortium name="EnsemblMetazoa"/>
        </authorList>
    </citation>
    <scope>IDENTIFICATION</scope>
    <source>
        <strain evidence="5">USDA</strain>
    </source>
</reference>
<keyword evidence="6" id="KW-1185">Reference proteome</keyword>
<dbReference type="KEGG" id="scac:106081209"/>
<keyword evidence="2" id="KW-0677">Repeat</keyword>
<organism evidence="5 6">
    <name type="scientific">Stomoxys calcitrans</name>
    <name type="common">Stable fly</name>
    <name type="synonym">Conops calcitrans</name>
    <dbReference type="NCBI Taxonomy" id="35570"/>
    <lineage>
        <taxon>Eukaryota</taxon>
        <taxon>Metazoa</taxon>
        <taxon>Ecdysozoa</taxon>
        <taxon>Arthropoda</taxon>
        <taxon>Hexapoda</taxon>
        <taxon>Insecta</taxon>
        <taxon>Pterygota</taxon>
        <taxon>Neoptera</taxon>
        <taxon>Endopterygota</taxon>
        <taxon>Diptera</taxon>
        <taxon>Brachycera</taxon>
        <taxon>Muscomorpha</taxon>
        <taxon>Muscoidea</taxon>
        <taxon>Muscidae</taxon>
        <taxon>Stomoxys</taxon>
    </lineage>
</organism>
<feature type="domain" description="PIF1/LRR1 pleckstrin homology" evidence="4">
    <location>
        <begin position="1"/>
        <end position="119"/>
    </location>
</feature>
<dbReference type="PANTHER" id="PTHR48051:SF52">
    <property type="entry name" value="LEUCINE-RICH REPEAT PROTEIN 1"/>
    <property type="match status" value="1"/>
</dbReference>
<dbReference type="EnsemblMetazoa" id="SCAU000959-RA">
    <property type="protein sequence ID" value="SCAU000959-PA"/>
    <property type="gene ID" value="SCAU000959"/>
</dbReference>
<keyword evidence="3" id="KW-0539">Nucleus</keyword>
<dbReference type="GO" id="GO:0005737">
    <property type="term" value="C:cytoplasm"/>
    <property type="evidence" value="ECO:0007669"/>
    <property type="project" value="TreeGrafter"/>
</dbReference>
<keyword evidence="1" id="KW-0433">Leucine-rich repeat</keyword>
<gene>
    <name evidence="5" type="primary">106081209</name>
</gene>
<dbReference type="AlphaFoldDB" id="A0A1I8NPQ2"/>
<dbReference type="Gene3D" id="3.80.10.10">
    <property type="entry name" value="Ribonuclease Inhibitor"/>
    <property type="match status" value="1"/>
</dbReference>
<dbReference type="InterPro" id="IPR003591">
    <property type="entry name" value="Leu-rich_rpt_typical-subtyp"/>
</dbReference>
<dbReference type="InterPro" id="IPR057437">
    <property type="entry name" value="PIF1/LRR1_PH"/>
</dbReference>
<proteinExistence type="predicted"/>
<name>A0A1I8NPQ2_STOCA</name>
<evidence type="ECO:0000259" key="4">
    <source>
        <dbReference type="Pfam" id="PF25344"/>
    </source>
</evidence>
<dbReference type="Pfam" id="PF25344">
    <property type="entry name" value="PH_LRR1"/>
    <property type="match status" value="1"/>
</dbReference>
<dbReference type="OrthoDB" id="17912at2759"/>
<dbReference type="InterPro" id="IPR050216">
    <property type="entry name" value="LRR_domain-containing"/>
</dbReference>
<dbReference type="STRING" id="35570.A0A1I8NPQ2"/>
<protein>
    <recommendedName>
        <fullName evidence="4">PIF1/LRR1 pleckstrin homology domain-containing protein</fullName>
    </recommendedName>
</protein>
<dbReference type="InterPro" id="IPR032675">
    <property type="entry name" value="LRR_dom_sf"/>
</dbReference>
<dbReference type="PROSITE" id="PS51450">
    <property type="entry name" value="LRR"/>
    <property type="match status" value="1"/>
</dbReference>
<dbReference type="SMART" id="SM00369">
    <property type="entry name" value="LRR_TYP"/>
    <property type="match status" value="3"/>
</dbReference>
<accession>A0A1I8NPQ2</accession>
<evidence type="ECO:0000313" key="5">
    <source>
        <dbReference type="EnsemblMetazoa" id="SCAU000959-PA"/>
    </source>
</evidence>
<dbReference type="SUPFAM" id="SSF52058">
    <property type="entry name" value="L domain-like"/>
    <property type="match status" value="1"/>
</dbReference>
<evidence type="ECO:0000313" key="6">
    <source>
        <dbReference type="Proteomes" id="UP000095300"/>
    </source>
</evidence>
<dbReference type="VEuPathDB" id="VectorBase:SCAU000959"/>